<organism evidence="1 2">
    <name type="scientific">Bagarius yarrelli</name>
    <name type="common">Goonch</name>
    <name type="synonym">Bagrus yarrelli</name>
    <dbReference type="NCBI Taxonomy" id="175774"/>
    <lineage>
        <taxon>Eukaryota</taxon>
        <taxon>Metazoa</taxon>
        <taxon>Chordata</taxon>
        <taxon>Craniata</taxon>
        <taxon>Vertebrata</taxon>
        <taxon>Euteleostomi</taxon>
        <taxon>Actinopterygii</taxon>
        <taxon>Neopterygii</taxon>
        <taxon>Teleostei</taxon>
        <taxon>Ostariophysi</taxon>
        <taxon>Siluriformes</taxon>
        <taxon>Sisoridae</taxon>
        <taxon>Sisorinae</taxon>
        <taxon>Bagarius</taxon>
    </lineage>
</organism>
<evidence type="ECO:0000313" key="2">
    <source>
        <dbReference type="Proteomes" id="UP000319801"/>
    </source>
</evidence>
<name>A0A556UFH4_BAGYA</name>
<gene>
    <name evidence="1" type="ORF">Baya_9676</name>
</gene>
<keyword evidence="2" id="KW-1185">Reference proteome</keyword>
<evidence type="ECO:0000313" key="1">
    <source>
        <dbReference type="EMBL" id="TSO77709.1"/>
    </source>
</evidence>
<sequence>MTSVCKHIPVAADPWPTGRHGNQCPLHDDGSPLRVARPWPVRHLQRKQTKRRRTPVHPHLQLTASPCLNLRILRQEKPPAAALILSYPVSDGPCNAQKRQKSCWDSRNPAAWRNFQLGALFHLTRCMSLVRTGDSSIFFRHTDGSYRLSRCAMAPSETGTGTSP</sequence>
<dbReference type="EMBL" id="VCAZ01000070">
    <property type="protein sequence ID" value="TSO77709.1"/>
    <property type="molecule type" value="Genomic_DNA"/>
</dbReference>
<reference evidence="1 2" key="1">
    <citation type="journal article" date="2019" name="Genome Biol. Evol.">
        <title>Whole-Genome Sequencing of the Giant Devil Catfish, Bagarius yarrelli.</title>
        <authorList>
            <person name="Jiang W."/>
            <person name="Lv Y."/>
            <person name="Cheng L."/>
            <person name="Yang K."/>
            <person name="Chao B."/>
            <person name="Wang X."/>
            <person name="Li Y."/>
            <person name="Pan X."/>
            <person name="You X."/>
            <person name="Zhang Y."/>
            <person name="Yang J."/>
            <person name="Li J."/>
            <person name="Zhang X."/>
            <person name="Liu S."/>
            <person name="Sun C."/>
            <person name="Yang J."/>
            <person name="Shi Q."/>
        </authorList>
    </citation>
    <scope>NUCLEOTIDE SEQUENCE [LARGE SCALE GENOMIC DNA]</scope>
    <source>
        <strain evidence="1">JWS20170419001</strain>
        <tissue evidence="1">Muscle</tissue>
    </source>
</reference>
<accession>A0A556UFH4</accession>
<dbReference type="AlphaFoldDB" id="A0A556UFH4"/>
<dbReference type="Proteomes" id="UP000319801">
    <property type="component" value="Unassembled WGS sequence"/>
</dbReference>
<protein>
    <submittedName>
        <fullName evidence="1">Uncharacterized protein</fullName>
    </submittedName>
</protein>
<proteinExistence type="predicted"/>
<comment type="caution">
    <text evidence="1">The sequence shown here is derived from an EMBL/GenBank/DDBJ whole genome shotgun (WGS) entry which is preliminary data.</text>
</comment>